<evidence type="ECO:0000313" key="3">
    <source>
        <dbReference type="Proteomes" id="UP000232323"/>
    </source>
</evidence>
<name>A0A250WRI6_9CHLO</name>
<reference evidence="2 3" key="1">
    <citation type="submission" date="2017-08" db="EMBL/GenBank/DDBJ databases">
        <title>Acidophilic green algal genome provides insights into adaptation to an acidic environment.</title>
        <authorList>
            <person name="Hirooka S."/>
            <person name="Hirose Y."/>
            <person name="Kanesaki Y."/>
            <person name="Higuchi S."/>
            <person name="Fujiwara T."/>
            <person name="Onuma R."/>
            <person name="Era A."/>
            <person name="Ohbayashi R."/>
            <person name="Uzuka A."/>
            <person name="Nozaki H."/>
            <person name="Yoshikawa H."/>
            <person name="Miyagishima S.Y."/>
        </authorList>
    </citation>
    <scope>NUCLEOTIDE SEQUENCE [LARGE SCALE GENOMIC DNA]</scope>
    <source>
        <strain evidence="2 3">NIES-2499</strain>
    </source>
</reference>
<dbReference type="OrthoDB" id="526572at2759"/>
<evidence type="ECO:0000313" key="2">
    <source>
        <dbReference type="EMBL" id="GAX73160.1"/>
    </source>
</evidence>
<feature type="region of interest" description="Disordered" evidence="1">
    <location>
        <begin position="79"/>
        <end position="121"/>
    </location>
</feature>
<organism evidence="2 3">
    <name type="scientific">Chlamydomonas eustigma</name>
    <dbReference type="NCBI Taxonomy" id="1157962"/>
    <lineage>
        <taxon>Eukaryota</taxon>
        <taxon>Viridiplantae</taxon>
        <taxon>Chlorophyta</taxon>
        <taxon>core chlorophytes</taxon>
        <taxon>Chlorophyceae</taxon>
        <taxon>CS clade</taxon>
        <taxon>Chlamydomonadales</taxon>
        <taxon>Chlamydomonadaceae</taxon>
        <taxon>Chlamydomonas</taxon>
    </lineage>
</organism>
<dbReference type="Proteomes" id="UP000232323">
    <property type="component" value="Unassembled WGS sequence"/>
</dbReference>
<protein>
    <submittedName>
        <fullName evidence="2">Uncharacterized protein</fullName>
    </submittedName>
</protein>
<feature type="compositionally biased region" description="Polar residues" evidence="1">
    <location>
        <begin position="96"/>
        <end position="119"/>
    </location>
</feature>
<accession>A0A250WRI6</accession>
<evidence type="ECO:0000256" key="1">
    <source>
        <dbReference type="SAM" id="MobiDB-lite"/>
    </source>
</evidence>
<comment type="caution">
    <text evidence="2">The sequence shown here is derived from an EMBL/GenBank/DDBJ whole genome shotgun (WGS) entry which is preliminary data.</text>
</comment>
<feature type="region of interest" description="Disordered" evidence="1">
    <location>
        <begin position="233"/>
        <end position="258"/>
    </location>
</feature>
<dbReference type="EMBL" id="BEGY01000002">
    <property type="protein sequence ID" value="GAX73160.1"/>
    <property type="molecule type" value="Genomic_DNA"/>
</dbReference>
<keyword evidence="3" id="KW-1185">Reference proteome</keyword>
<gene>
    <name evidence="2" type="ORF">CEUSTIGMA_g613.t1</name>
</gene>
<proteinExistence type="predicted"/>
<dbReference type="AlphaFoldDB" id="A0A250WRI6"/>
<sequence length="368" mass="41252">MPPENMPLSPTYMTYMYEHPQPGANSAGSLRSSSTYRPTTHLSQTYLDMQGGRSIYQHFHAPWNQHNKFLAEAKEVDRSSYRDIRRMPPPPFDNPEQPSVRPSSADNTKSKSLTSSMQGAHQYPYTKEDELRVQEALQSNTLASHLVTRTGAPSFTIPAVIEADAEDGAPLRYEPSPDEEWRVRRVQTYVVPPSQMGFGTGGAKPFHQDYRHYKYFGFGGKGAKTSWGYNPKHNPIHFNSPPSDKDKLGSSKSATRDSGLIQVTATGSPVKQHHEADVVEPHQLSVNIMTRQPLKRGSKDTSVTDRARVATYRIPAPSDFTMTENTSPQYGSQSPFHQRYAHYKYNGFAGKGASSSWARNPKYAHMLI</sequence>